<gene>
    <name evidence="2" type="ORF">VCR31J2_1290156</name>
</gene>
<keyword evidence="1" id="KW-1133">Transmembrane helix</keyword>
<evidence type="ECO:0000313" key="3">
    <source>
        <dbReference type="Proteomes" id="UP000041625"/>
    </source>
</evidence>
<dbReference type="EMBL" id="CCKJ01000034">
    <property type="protein sequence ID" value="CDT72282.1"/>
    <property type="molecule type" value="Genomic_DNA"/>
</dbReference>
<keyword evidence="1" id="KW-0472">Membrane</keyword>
<accession>A0AA86XL78</accession>
<keyword evidence="1" id="KW-0812">Transmembrane</keyword>
<dbReference type="Proteomes" id="UP000041625">
    <property type="component" value="Unassembled WGS sequence"/>
</dbReference>
<name>A0AA86XL78_9VIBR</name>
<dbReference type="AlphaFoldDB" id="A0AA86XL78"/>
<keyword evidence="3" id="KW-1185">Reference proteome</keyword>
<sequence length="56" mass="6533">MTPYMVFERFLISFVLTLSQIWDLVLLWGLGISLPYSLPINPNDLSTLLLYIFIKI</sequence>
<organism evidence="2 3">
    <name type="scientific">Vibrio coralliirubri</name>
    <dbReference type="NCBI Taxonomy" id="1516159"/>
    <lineage>
        <taxon>Bacteria</taxon>
        <taxon>Pseudomonadati</taxon>
        <taxon>Pseudomonadota</taxon>
        <taxon>Gammaproteobacteria</taxon>
        <taxon>Vibrionales</taxon>
        <taxon>Vibrionaceae</taxon>
        <taxon>Vibrio</taxon>
    </lineage>
</organism>
<feature type="transmembrane region" description="Helical" evidence="1">
    <location>
        <begin position="12"/>
        <end position="36"/>
    </location>
</feature>
<proteinExistence type="predicted"/>
<evidence type="ECO:0000256" key="1">
    <source>
        <dbReference type="SAM" id="Phobius"/>
    </source>
</evidence>
<reference evidence="2 3" key="1">
    <citation type="submission" date="2014-06" db="EMBL/GenBank/DDBJ databases">
        <authorList>
            <person name="Le Roux F."/>
        </authorList>
    </citation>
    <scope>NUCLEOTIDE SEQUENCE [LARGE SCALE GENOMIC DNA]</scope>
    <source>
        <strain evidence="2 3">J2-31</strain>
    </source>
</reference>
<protein>
    <submittedName>
        <fullName evidence="2">Uncharacterized protein</fullName>
    </submittedName>
</protein>
<evidence type="ECO:0000313" key="2">
    <source>
        <dbReference type="EMBL" id="CDT72282.1"/>
    </source>
</evidence>
<comment type="caution">
    <text evidence="2">The sequence shown here is derived from an EMBL/GenBank/DDBJ whole genome shotgun (WGS) entry which is preliminary data.</text>
</comment>